<dbReference type="InterPro" id="IPR011008">
    <property type="entry name" value="Dimeric_a/b-barrel"/>
</dbReference>
<sequence>MSMKKLDERDQKILALLERDARLPISELARQITLSPTAVRQRIARMEKDQVIKRYTIDMKRGDEEAGIKVIMILNLKGAHCKKLVAALGHLPELRKFWSLTGELDVTLLLQVSNVERLGDITSLISDHELVDKVQTHVVTQTHLDR</sequence>
<dbReference type="InterPro" id="IPR000485">
    <property type="entry name" value="AsnC-type_HTH_dom"/>
</dbReference>
<dbReference type="InterPro" id="IPR036390">
    <property type="entry name" value="WH_DNA-bd_sf"/>
</dbReference>
<dbReference type="SUPFAM" id="SSF54909">
    <property type="entry name" value="Dimeric alpha+beta barrel"/>
    <property type="match status" value="1"/>
</dbReference>
<dbReference type="InterPro" id="IPR019888">
    <property type="entry name" value="Tscrpt_reg_AsnC-like"/>
</dbReference>
<dbReference type="PANTHER" id="PTHR30154:SF34">
    <property type="entry name" value="TRANSCRIPTIONAL REGULATOR AZLB"/>
    <property type="match status" value="1"/>
</dbReference>
<evidence type="ECO:0000313" key="5">
    <source>
        <dbReference type="EMBL" id="MCZ4279980.1"/>
    </source>
</evidence>
<evidence type="ECO:0000256" key="3">
    <source>
        <dbReference type="ARBA" id="ARBA00023163"/>
    </source>
</evidence>
<keyword evidence="3" id="KW-0804">Transcription</keyword>
<protein>
    <submittedName>
        <fullName evidence="5">Lrp/AsnC family transcriptional regulator</fullName>
    </submittedName>
</protein>
<gene>
    <name evidence="5" type="ORF">O4H49_04270</name>
</gene>
<evidence type="ECO:0000256" key="2">
    <source>
        <dbReference type="ARBA" id="ARBA00023125"/>
    </source>
</evidence>
<keyword evidence="1" id="KW-0805">Transcription regulation</keyword>
<proteinExistence type="predicted"/>
<evidence type="ECO:0000256" key="1">
    <source>
        <dbReference type="ARBA" id="ARBA00023015"/>
    </source>
</evidence>
<evidence type="ECO:0000259" key="4">
    <source>
        <dbReference type="PROSITE" id="PS50956"/>
    </source>
</evidence>
<accession>A0ABT4LFV2</accession>
<dbReference type="SUPFAM" id="SSF46785">
    <property type="entry name" value="Winged helix' DNA-binding domain"/>
    <property type="match status" value="1"/>
</dbReference>
<keyword evidence="2" id="KW-0238">DNA-binding</keyword>
<reference evidence="5" key="1">
    <citation type="submission" date="2022-12" db="EMBL/GenBank/DDBJ databases">
        <title>Bacterial isolates from different developmental stages of Nematostella vectensis.</title>
        <authorList>
            <person name="Fraune S."/>
        </authorList>
    </citation>
    <scope>NUCLEOTIDE SEQUENCE</scope>
    <source>
        <strain evidence="5">G21630-S1</strain>
    </source>
</reference>
<dbReference type="RefSeq" id="WP_269422174.1">
    <property type="nucleotide sequence ID" value="NZ_JAPWGY010000001.1"/>
</dbReference>
<keyword evidence="6" id="KW-1185">Reference proteome</keyword>
<evidence type="ECO:0000313" key="6">
    <source>
        <dbReference type="Proteomes" id="UP001069802"/>
    </source>
</evidence>
<organism evidence="5 6">
    <name type="scientific">Kiloniella laminariae</name>
    <dbReference type="NCBI Taxonomy" id="454162"/>
    <lineage>
        <taxon>Bacteria</taxon>
        <taxon>Pseudomonadati</taxon>
        <taxon>Pseudomonadota</taxon>
        <taxon>Alphaproteobacteria</taxon>
        <taxon>Rhodospirillales</taxon>
        <taxon>Kiloniellaceae</taxon>
        <taxon>Kiloniella</taxon>
    </lineage>
</organism>
<dbReference type="Proteomes" id="UP001069802">
    <property type="component" value="Unassembled WGS sequence"/>
</dbReference>
<dbReference type="InterPro" id="IPR011991">
    <property type="entry name" value="ArsR-like_HTH"/>
</dbReference>
<dbReference type="Gene3D" id="3.30.70.920">
    <property type="match status" value="1"/>
</dbReference>
<dbReference type="InterPro" id="IPR019887">
    <property type="entry name" value="Tscrpt_reg_AsnC/Lrp_C"/>
</dbReference>
<dbReference type="Pfam" id="PF13404">
    <property type="entry name" value="HTH_AsnC-type"/>
    <property type="match status" value="1"/>
</dbReference>
<dbReference type="InterPro" id="IPR036388">
    <property type="entry name" value="WH-like_DNA-bd_sf"/>
</dbReference>
<dbReference type="PRINTS" id="PR00033">
    <property type="entry name" value="HTHASNC"/>
</dbReference>
<dbReference type="Gene3D" id="1.10.10.10">
    <property type="entry name" value="Winged helix-like DNA-binding domain superfamily/Winged helix DNA-binding domain"/>
    <property type="match status" value="1"/>
</dbReference>
<dbReference type="EMBL" id="JAPWGY010000001">
    <property type="protein sequence ID" value="MCZ4279980.1"/>
    <property type="molecule type" value="Genomic_DNA"/>
</dbReference>
<feature type="domain" description="HTH asnC-type" evidence="4">
    <location>
        <begin position="6"/>
        <end position="69"/>
    </location>
</feature>
<dbReference type="PANTHER" id="PTHR30154">
    <property type="entry name" value="LEUCINE-RESPONSIVE REGULATORY PROTEIN"/>
    <property type="match status" value="1"/>
</dbReference>
<name>A0ABT4LFV2_9PROT</name>
<dbReference type="SMART" id="SM00344">
    <property type="entry name" value="HTH_ASNC"/>
    <property type="match status" value="1"/>
</dbReference>
<dbReference type="CDD" id="cd00090">
    <property type="entry name" value="HTH_ARSR"/>
    <property type="match status" value="1"/>
</dbReference>
<comment type="caution">
    <text evidence="5">The sequence shown here is derived from an EMBL/GenBank/DDBJ whole genome shotgun (WGS) entry which is preliminary data.</text>
</comment>
<dbReference type="PROSITE" id="PS50956">
    <property type="entry name" value="HTH_ASNC_2"/>
    <property type="match status" value="1"/>
</dbReference>
<dbReference type="Pfam" id="PF01037">
    <property type="entry name" value="AsnC_trans_reg"/>
    <property type="match status" value="1"/>
</dbReference>